<evidence type="ECO:0000313" key="2">
    <source>
        <dbReference type="Proteomes" id="UP000789831"/>
    </source>
</evidence>
<comment type="caution">
    <text evidence="1">The sequence shown here is derived from an EMBL/GenBank/DDBJ whole genome shotgun (WGS) entry which is preliminary data.</text>
</comment>
<dbReference type="Proteomes" id="UP000789831">
    <property type="component" value="Unassembled WGS sequence"/>
</dbReference>
<evidence type="ECO:0000313" key="1">
    <source>
        <dbReference type="EMBL" id="CAG8678215.1"/>
    </source>
</evidence>
<protein>
    <submittedName>
        <fullName evidence="1">10843_t:CDS:1</fullName>
    </submittedName>
</protein>
<keyword evidence="2" id="KW-1185">Reference proteome</keyword>
<accession>A0A9N9EKQ7</accession>
<sequence length="52" mass="5868">MEQYDLFTNCKKNYDKALLIQFDANVNVNTLSNLSTTSVQDMGVLSANMDFT</sequence>
<organism evidence="1 2">
    <name type="scientific">Ambispora gerdemannii</name>
    <dbReference type="NCBI Taxonomy" id="144530"/>
    <lineage>
        <taxon>Eukaryota</taxon>
        <taxon>Fungi</taxon>
        <taxon>Fungi incertae sedis</taxon>
        <taxon>Mucoromycota</taxon>
        <taxon>Glomeromycotina</taxon>
        <taxon>Glomeromycetes</taxon>
        <taxon>Archaeosporales</taxon>
        <taxon>Ambisporaceae</taxon>
        <taxon>Ambispora</taxon>
    </lineage>
</organism>
<dbReference type="EMBL" id="CAJVPL010009459">
    <property type="protein sequence ID" value="CAG8678215.1"/>
    <property type="molecule type" value="Genomic_DNA"/>
</dbReference>
<feature type="non-terminal residue" evidence="1">
    <location>
        <position position="52"/>
    </location>
</feature>
<proteinExistence type="predicted"/>
<gene>
    <name evidence="1" type="ORF">AGERDE_LOCUS12553</name>
</gene>
<name>A0A9N9EKQ7_9GLOM</name>
<reference evidence="1" key="1">
    <citation type="submission" date="2021-06" db="EMBL/GenBank/DDBJ databases">
        <authorList>
            <person name="Kallberg Y."/>
            <person name="Tangrot J."/>
            <person name="Rosling A."/>
        </authorList>
    </citation>
    <scope>NUCLEOTIDE SEQUENCE</scope>
    <source>
        <strain evidence="1">MT106</strain>
    </source>
</reference>
<dbReference type="AlphaFoldDB" id="A0A9N9EKQ7"/>